<accession>A0A1I4LZF1</accession>
<dbReference type="GO" id="GO:0016787">
    <property type="term" value="F:hydrolase activity"/>
    <property type="evidence" value="ECO:0007669"/>
    <property type="project" value="UniProtKB-KW"/>
</dbReference>
<sequence length="605" mass="66259">MAKFIPLGDISSLLQRYASGEIAPTRLVEMIHAEIQNDPNHVWISVLPLESLRYYARQVEVKDMSSLPLYGIPFAIKDNIDLAELPTTAACPAYTYTPTHSAMVVQKLIKAGAIPIGKTNLDQFATGLNGTRSPYGVCRNAFNPDYISGGSSSGSAVAVAKGWVCFSLGTDTAGSGRVPAAFNNLIGYKPTKGWISTRGVVPACRSLDTVSIFAFTAADAARVLMISAGYDTEDIYSRQKEAYGFDFAAASHFRFAIPRKQHLQFFGNQESERLFTEAVRQLETLGGKAIEIDFEPFLEAARLLYEGPWVAERYAAIQSFYESQSDQIVAPVREIIAKAKCYSAADAYKGLYQLRSIKQHADEIWRDADCLVTPTAGTIYPIPAMLKEPIRLNTHLGYYTNFMNLLDYAAIAIPVGFQNDGLPFGITLAAPAHQDEPLLRLAHALQQAYCLPLGATGIAFPINNDFPELPDPNHVRIAVCGAHLSGLPLNEQLTCRQGRLVKSTTTSANYRLYALPGNPPQRPGLIRVDHHEQGVAIKVEVWELPTRELGSFVTGIPAPLSIGTLTLADGEMVKGFLCERYAIGNALDISHFGGWREYLQQIPAH</sequence>
<dbReference type="PANTHER" id="PTHR11895:SF169">
    <property type="entry name" value="GLUTAMYL-TRNA(GLN) AMIDOTRANSFERASE"/>
    <property type="match status" value="1"/>
</dbReference>
<dbReference type="InterPro" id="IPR014085">
    <property type="entry name" value="Allophanate_hydrolase"/>
</dbReference>
<dbReference type="EMBL" id="FOUF01000003">
    <property type="protein sequence ID" value="SFL96233.1"/>
    <property type="molecule type" value="Genomic_DNA"/>
</dbReference>
<dbReference type="InterPro" id="IPR036928">
    <property type="entry name" value="AS_sf"/>
</dbReference>
<dbReference type="SUPFAM" id="SSF75304">
    <property type="entry name" value="Amidase signature (AS) enzymes"/>
    <property type="match status" value="1"/>
</dbReference>
<proteinExistence type="predicted"/>
<dbReference type="Gene3D" id="3.10.490.10">
    <property type="entry name" value="Gamma-glutamyl cyclotransferase-like"/>
    <property type="match status" value="1"/>
</dbReference>
<reference evidence="3 4" key="1">
    <citation type="submission" date="2016-10" db="EMBL/GenBank/DDBJ databases">
        <authorList>
            <person name="de Groot N.N."/>
        </authorList>
    </citation>
    <scope>NUCLEOTIDE SEQUENCE [LARGE SCALE GENOMIC DNA]</scope>
    <source>
        <strain evidence="3 4">Nm146</strain>
    </source>
</reference>
<dbReference type="NCBIfam" id="NF006043">
    <property type="entry name" value="PRK08186.1"/>
    <property type="match status" value="1"/>
</dbReference>
<dbReference type="NCBIfam" id="TIGR02713">
    <property type="entry name" value="allophanate_hyd"/>
    <property type="match status" value="1"/>
</dbReference>
<keyword evidence="3" id="KW-0378">Hydrolase</keyword>
<feature type="domain" description="Amidase" evidence="1">
    <location>
        <begin position="43"/>
        <end position="439"/>
    </location>
</feature>
<name>A0A1I4LZF1_9PROT</name>
<protein>
    <submittedName>
        <fullName evidence="3">Allophanate hydrolase</fullName>
    </submittedName>
</protein>
<dbReference type="Pfam" id="PF21986">
    <property type="entry name" value="AH_C"/>
    <property type="match status" value="1"/>
</dbReference>
<evidence type="ECO:0000313" key="3">
    <source>
        <dbReference type="EMBL" id="SFL96233.1"/>
    </source>
</evidence>
<dbReference type="InterPro" id="IPR000120">
    <property type="entry name" value="Amidase"/>
</dbReference>
<evidence type="ECO:0000259" key="2">
    <source>
        <dbReference type="Pfam" id="PF21986"/>
    </source>
</evidence>
<dbReference type="AlphaFoldDB" id="A0A1I4LZF1"/>
<dbReference type="Proteomes" id="UP000199561">
    <property type="component" value="Unassembled WGS sequence"/>
</dbReference>
<evidence type="ECO:0000259" key="1">
    <source>
        <dbReference type="Pfam" id="PF01425"/>
    </source>
</evidence>
<evidence type="ECO:0000313" key="4">
    <source>
        <dbReference type="Proteomes" id="UP000199561"/>
    </source>
</evidence>
<feature type="domain" description="Allophanate hydrolase C-terminal" evidence="2">
    <location>
        <begin position="475"/>
        <end position="600"/>
    </location>
</feature>
<dbReference type="RefSeq" id="WP_090666218.1">
    <property type="nucleotide sequence ID" value="NZ_FOUF01000003.1"/>
</dbReference>
<dbReference type="Gene3D" id="3.90.1300.10">
    <property type="entry name" value="Amidase signature (AS) domain"/>
    <property type="match status" value="1"/>
</dbReference>
<dbReference type="STRING" id="52442.SAMN05421880_10340"/>
<dbReference type="Pfam" id="PF01425">
    <property type="entry name" value="Amidase"/>
    <property type="match status" value="1"/>
</dbReference>
<dbReference type="PANTHER" id="PTHR11895">
    <property type="entry name" value="TRANSAMIDASE"/>
    <property type="match status" value="1"/>
</dbReference>
<dbReference type="InterPro" id="IPR053844">
    <property type="entry name" value="AH_C"/>
</dbReference>
<keyword evidence="4" id="KW-1185">Reference proteome</keyword>
<dbReference type="Gene3D" id="1.20.58.1700">
    <property type="match status" value="1"/>
</dbReference>
<organism evidence="3 4">
    <name type="scientific">Nitrosomonas nitrosa</name>
    <dbReference type="NCBI Taxonomy" id="52442"/>
    <lineage>
        <taxon>Bacteria</taxon>
        <taxon>Pseudomonadati</taxon>
        <taxon>Pseudomonadota</taxon>
        <taxon>Betaproteobacteria</taxon>
        <taxon>Nitrosomonadales</taxon>
        <taxon>Nitrosomonadaceae</taxon>
        <taxon>Nitrosomonas</taxon>
    </lineage>
</organism>
<dbReference type="InterPro" id="IPR023631">
    <property type="entry name" value="Amidase_dom"/>
</dbReference>
<gene>
    <name evidence="3" type="ORF">SAMN05421880_10340</name>
</gene>